<dbReference type="InterPro" id="IPR038765">
    <property type="entry name" value="Papain-like_cys_pep_sf"/>
</dbReference>
<dbReference type="EMBL" id="SLWR01000010">
    <property type="protein sequence ID" value="TCO44442.1"/>
    <property type="molecule type" value="Genomic_DNA"/>
</dbReference>
<sequence length="296" mass="32668">MDYAIHTDYSDPRSYAHLFDALPDDVPGIAAVIRNLLIHYRGGGITFTGDRLAEIDHRWVSSMLATDQKRNGTALAVPREPVDRIVGCCRDYTLLFVSALRHKGIPARSRVGFAVYFKEAFNHDHVVAEYWNGDRWVMIDAQLDPAGQEPFNTEDMPAGPFASAASVWLGYRSGSLDADSYGADPNPDAPLRLHGGWFVRTYVHYQLAHLQGDELLLWDNWGTLCDTPATLDGADVDLTDDIARLLVASDNGDETATKDLAERYASDPRLRPTGRSYITSPTGAPPVWVELVPPAA</sequence>
<dbReference type="Gene3D" id="3.10.620.30">
    <property type="match status" value="1"/>
</dbReference>
<proteinExistence type="predicted"/>
<dbReference type="OrthoDB" id="148799at2"/>
<dbReference type="SUPFAM" id="SSF54001">
    <property type="entry name" value="Cysteine proteinases"/>
    <property type="match status" value="1"/>
</dbReference>
<protein>
    <submittedName>
        <fullName evidence="2">Transglutaminase superfamily protein</fullName>
    </submittedName>
</protein>
<reference evidence="2 3" key="1">
    <citation type="journal article" date="2015" name="Stand. Genomic Sci.">
        <title>Genomic Encyclopedia of Bacterial and Archaeal Type Strains, Phase III: the genomes of soil and plant-associated and newly described type strains.</title>
        <authorList>
            <person name="Whitman W.B."/>
            <person name="Woyke T."/>
            <person name="Klenk H.P."/>
            <person name="Zhou Y."/>
            <person name="Lilburn T.G."/>
            <person name="Beck B.J."/>
            <person name="De Vos P."/>
            <person name="Vandamme P."/>
            <person name="Eisen J.A."/>
            <person name="Garrity G."/>
            <person name="Hugenholtz P."/>
            <person name="Kyrpides N.C."/>
        </authorList>
    </citation>
    <scope>NUCLEOTIDE SEQUENCE [LARGE SCALE GENOMIC DNA]</scope>
    <source>
        <strain evidence="2 3">VKM Ac-2541</strain>
    </source>
</reference>
<evidence type="ECO:0000313" key="3">
    <source>
        <dbReference type="Proteomes" id="UP000295573"/>
    </source>
</evidence>
<dbReference type="AlphaFoldDB" id="A0A4R2IJB1"/>
<evidence type="ECO:0000313" key="2">
    <source>
        <dbReference type="EMBL" id="TCO44442.1"/>
    </source>
</evidence>
<dbReference type="InterPro" id="IPR002931">
    <property type="entry name" value="Transglutaminase-like"/>
</dbReference>
<organism evidence="2 3">
    <name type="scientific">Kribbella antiqua</name>
    <dbReference type="NCBI Taxonomy" id="2512217"/>
    <lineage>
        <taxon>Bacteria</taxon>
        <taxon>Bacillati</taxon>
        <taxon>Actinomycetota</taxon>
        <taxon>Actinomycetes</taxon>
        <taxon>Propionibacteriales</taxon>
        <taxon>Kribbellaceae</taxon>
        <taxon>Kribbella</taxon>
    </lineage>
</organism>
<name>A0A4R2IJB1_9ACTN</name>
<evidence type="ECO:0000259" key="1">
    <source>
        <dbReference type="SMART" id="SM00460"/>
    </source>
</evidence>
<dbReference type="Proteomes" id="UP000295573">
    <property type="component" value="Unassembled WGS sequence"/>
</dbReference>
<keyword evidence="3" id="KW-1185">Reference proteome</keyword>
<feature type="domain" description="Transglutaminase-like" evidence="1">
    <location>
        <begin position="81"/>
        <end position="143"/>
    </location>
</feature>
<comment type="caution">
    <text evidence="2">The sequence shown here is derived from an EMBL/GenBank/DDBJ whole genome shotgun (WGS) entry which is preliminary data.</text>
</comment>
<dbReference type="SMART" id="SM00460">
    <property type="entry name" value="TGc"/>
    <property type="match status" value="1"/>
</dbReference>
<gene>
    <name evidence="2" type="ORF">EV646_110156</name>
</gene>
<dbReference type="RefSeq" id="WP_132153457.1">
    <property type="nucleotide sequence ID" value="NZ_SLWR01000010.1"/>
</dbReference>
<accession>A0A4R2IJB1</accession>
<dbReference type="Pfam" id="PF01841">
    <property type="entry name" value="Transglut_core"/>
    <property type="match status" value="1"/>
</dbReference>